<organism evidence="1 2">
    <name type="scientific">Caballeronia sordidicola</name>
    <name type="common">Burkholderia sordidicola</name>
    <dbReference type="NCBI Taxonomy" id="196367"/>
    <lineage>
        <taxon>Bacteria</taxon>
        <taxon>Pseudomonadati</taxon>
        <taxon>Pseudomonadota</taxon>
        <taxon>Betaproteobacteria</taxon>
        <taxon>Burkholderiales</taxon>
        <taxon>Burkholderiaceae</taxon>
        <taxon>Caballeronia</taxon>
    </lineage>
</organism>
<dbReference type="EMBL" id="NBTZ01000178">
    <property type="protein sequence ID" value="OTP65612.1"/>
    <property type="molecule type" value="Genomic_DNA"/>
</dbReference>
<protein>
    <submittedName>
        <fullName evidence="1">Uncharacterized protein</fullName>
    </submittedName>
</protein>
<gene>
    <name evidence="1" type="ORF">PAMC26577_39220</name>
</gene>
<dbReference type="AlphaFoldDB" id="A0A242M386"/>
<accession>A0A242M386</accession>
<evidence type="ECO:0000313" key="2">
    <source>
        <dbReference type="Proteomes" id="UP000195221"/>
    </source>
</evidence>
<evidence type="ECO:0000313" key="1">
    <source>
        <dbReference type="EMBL" id="OTP65612.1"/>
    </source>
</evidence>
<proteinExistence type="predicted"/>
<reference evidence="1 2" key="1">
    <citation type="submission" date="2017-03" db="EMBL/GenBank/DDBJ databases">
        <title>Genome analysis of strain PAMC 26577.</title>
        <authorList>
            <person name="Oh H.-M."/>
            <person name="Yang J.-A."/>
        </authorList>
    </citation>
    <scope>NUCLEOTIDE SEQUENCE [LARGE SCALE GENOMIC DNA]</scope>
    <source>
        <strain evidence="1 2">PAMC 26577</strain>
    </source>
</reference>
<comment type="caution">
    <text evidence="1">The sequence shown here is derived from an EMBL/GenBank/DDBJ whole genome shotgun (WGS) entry which is preliminary data.</text>
</comment>
<dbReference type="Proteomes" id="UP000195221">
    <property type="component" value="Unassembled WGS sequence"/>
</dbReference>
<sequence length="37" mass="4012">MSLLKIAKPNFGGWDMGGDGEYRNVIAVAVEKAVDKM</sequence>
<name>A0A242M386_CABSO</name>